<dbReference type="KEGG" id="llu:AKJ09_07506"/>
<gene>
    <name evidence="2" type="ORF">AKJ09_07506</name>
</gene>
<feature type="compositionally biased region" description="Basic and acidic residues" evidence="1">
    <location>
        <begin position="10"/>
        <end position="20"/>
    </location>
</feature>
<proteinExistence type="predicted"/>
<dbReference type="EMBL" id="CP012333">
    <property type="protein sequence ID" value="AKV00843.1"/>
    <property type="molecule type" value="Genomic_DNA"/>
</dbReference>
<dbReference type="RefSeq" id="WP_205633884.1">
    <property type="nucleotide sequence ID" value="NZ_CP012333.1"/>
</dbReference>
<organism evidence="2 3">
    <name type="scientific">Labilithrix luteola</name>
    <dbReference type="NCBI Taxonomy" id="1391654"/>
    <lineage>
        <taxon>Bacteria</taxon>
        <taxon>Pseudomonadati</taxon>
        <taxon>Myxococcota</taxon>
        <taxon>Polyangia</taxon>
        <taxon>Polyangiales</taxon>
        <taxon>Labilitrichaceae</taxon>
        <taxon>Labilithrix</taxon>
    </lineage>
</organism>
<accession>A0A0K1Q535</accession>
<dbReference type="STRING" id="1391654.AKJ09_07506"/>
<protein>
    <submittedName>
        <fullName evidence="2">Uncharacterized protein</fullName>
    </submittedName>
</protein>
<dbReference type="Proteomes" id="UP000064967">
    <property type="component" value="Chromosome"/>
</dbReference>
<evidence type="ECO:0000256" key="1">
    <source>
        <dbReference type="SAM" id="MobiDB-lite"/>
    </source>
</evidence>
<evidence type="ECO:0000313" key="3">
    <source>
        <dbReference type="Proteomes" id="UP000064967"/>
    </source>
</evidence>
<evidence type="ECO:0000313" key="2">
    <source>
        <dbReference type="EMBL" id="AKV00843.1"/>
    </source>
</evidence>
<sequence length="240" mass="25979">MSQQSMSEGEGNKPIEMPIDKDVSSVRLAASDRVTSIDPRAHAAWRTWLAALAHDADAVTAAALAYQSLEAEGRDAWLDALDTDGPSVSVPKIALFAPLLGVEQDDARRARIARNVEGAARRSTPPRALLGTVDRERVCLIVSPLYLDFVEILLCRYDQDHGIYDAQHRWLAHSSEVEATSHEIGVTLEDAPLSHVVEELAHAVVADRRAGRDAPSALMRCIDLFAPDLPAFAISGGGNE</sequence>
<feature type="region of interest" description="Disordered" evidence="1">
    <location>
        <begin position="1"/>
        <end position="20"/>
    </location>
</feature>
<dbReference type="AlphaFoldDB" id="A0A0K1Q535"/>
<name>A0A0K1Q535_9BACT</name>
<keyword evidence="3" id="KW-1185">Reference proteome</keyword>
<reference evidence="2 3" key="1">
    <citation type="submission" date="2015-08" db="EMBL/GenBank/DDBJ databases">
        <authorList>
            <person name="Babu N.S."/>
            <person name="Beckwith C.J."/>
            <person name="Beseler K.G."/>
            <person name="Brison A."/>
            <person name="Carone J.V."/>
            <person name="Caskin T.P."/>
            <person name="Diamond M."/>
            <person name="Durham M.E."/>
            <person name="Foxe J.M."/>
            <person name="Go M."/>
            <person name="Henderson B.A."/>
            <person name="Jones I.B."/>
            <person name="McGettigan J.A."/>
            <person name="Micheletti S.J."/>
            <person name="Nasrallah M.E."/>
            <person name="Ortiz D."/>
            <person name="Piller C.R."/>
            <person name="Privatt S.R."/>
            <person name="Schneider S.L."/>
            <person name="Sharp S."/>
            <person name="Smith T.C."/>
            <person name="Stanton J.D."/>
            <person name="Ullery H.E."/>
            <person name="Wilson R.J."/>
            <person name="Serrano M.G."/>
            <person name="Buck G."/>
            <person name="Lee V."/>
            <person name="Wang Y."/>
            <person name="Carvalho R."/>
            <person name="Voegtly L."/>
            <person name="Shi R."/>
            <person name="Duckworth R."/>
            <person name="Johnson A."/>
            <person name="Loviza R."/>
            <person name="Walstead R."/>
            <person name="Shah Z."/>
            <person name="Kiflezghi M."/>
            <person name="Wade K."/>
            <person name="Ball S.L."/>
            <person name="Bradley K.W."/>
            <person name="Asai D.J."/>
            <person name="Bowman C.A."/>
            <person name="Russell D.A."/>
            <person name="Pope W.H."/>
            <person name="Jacobs-Sera D."/>
            <person name="Hendrix R.W."/>
            <person name="Hatfull G.F."/>
        </authorList>
    </citation>
    <scope>NUCLEOTIDE SEQUENCE [LARGE SCALE GENOMIC DNA]</scope>
    <source>
        <strain evidence="2 3">DSM 27648</strain>
    </source>
</reference>